<dbReference type="AlphaFoldDB" id="A0AAN7AMT0"/>
<protein>
    <submittedName>
        <fullName evidence="2">Uncharacterized protein</fullName>
    </submittedName>
</protein>
<dbReference type="Proteomes" id="UP001302126">
    <property type="component" value="Unassembled WGS sequence"/>
</dbReference>
<accession>A0AAN7AMT0</accession>
<organism evidence="2 3">
    <name type="scientific">Podospora australis</name>
    <dbReference type="NCBI Taxonomy" id="1536484"/>
    <lineage>
        <taxon>Eukaryota</taxon>
        <taxon>Fungi</taxon>
        <taxon>Dikarya</taxon>
        <taxon>Ascomycota</taxon>
        <taxon>Pezizomycotina</taxon>
        <taxon>Sordariomycetes</taxon>
        <taxon>Sordariomycetidae</taxon>
        <taxon>Sordariales</taxon>
        <taxon>Podosporaceae</taxon>
        <taxon>Podospora</taxon>
    </lineage>
</organism>
<evidence type="ECO:0000256" key="1">
    <source>
        <dbReference type="SAM" id="MobiDB-lite"/>
    </source>
</evidence>
<name>A0AAN7AMT0_9PEZI</name>
<comment type="caution">
    <text evidence="2">The sequence shown here is derived from an EMBL/GenBank/DDBJ whole genome shotgun (WGS) entry which is preliminary data.</text>
</comment>
<feature type="compositionally biased region" description="Basic and acidic residues" evidence="1">
    <location>
        <begin position="72"/>
        <end position="82"/>
    </location>
</feature>
<reference evidence="2" key="2">
    <citation type="submission" date="2023-05" db="EMBL/GenBank/DDBJ databases">
        <authorList>
            <consortium name="Lawrence Berkeley National Laboratory"/>
            <person name="Steindorff A."/>
            <person name="Hensen N."/>
            <person name="Bonometti L."/>
            <person name="Westerberg I."/>
            <person name="Brannstrom I.O."/>
            <person name="Guillou S."/>
            <person name="Cros-Aarteil S."/>
            <person name="Calhoun S."/>
            <person name="Haridas S."/>
            <person name="Kuo A."/>
            <person name="Mondo S."/>
            <person name="Pangilinan J."/>
            <person name="Riley R."/>
            <person name="Labutti K."/>
            <person name="Andreopoulos B."/>
            <person name="Lipzen A."/>
            <person name="Chen C."/>
            <person name="Yanf M."/>
            <person name="Daum C."/>
            <person name="Ng V."/>
            <person name="Clum A."/>
            <person name="Ohm R."/>
            <person name="Martin F."/>
            <person name="Silar P."/>
            <person name="Natvig D."/>
            <person name="Lalanne C."/>
            <person name="Gautier V."/>
            <person name="Ament-Velasquez S.L."/>
            <person name="Kruys A."/>
            <person name="Hutchinson M.I."/>
            <person name="Powell A.J."/>
            <person name="Barry K."/>
            <person name="Miller A.N."/>
            <person name="Grigoriev I.V."/>
            <person name="Debuchy R."/>
            <person name="Gladieux P."/>
            <person name="Thoren M.H."/>
            <person name="Johannesson H."/>
        </authorList>
    </citation>
    <scope>NUCLEOTIDE SEQUENCE</scope>
    <source>
        <strain evidence="2">PSN309</strain>
    </source>
</reference>
<reference evidence="2" key="1">
    <citation type="journal article" date="2023" name="Mol. Phylogenet. Evol.">
        <title>Genome-scale phylogeny and comparative genomics of the fungal order Sordariales.</title>
        <authorList>
            <person name="Hensen N."/>
            <person name="Bonometti L."/>
            <person name="Westerberg I."/>
            <person name="Brannstrom I.O."/>
            <person name="Guillou S."/>
            <person name="Cros-Aarteil S."/>
            <person name="Calhoun S."/>
            <person name="Haridas S."/>
            <person name="Kuo A."/>
            <person name="Mondo S."/>
            <person name="Pangilinan J."/>
            <person name="Riley R."/>
            <person name="LaButti K."/>
            <person name="Andreopoulos B."/>
            <person name="Lipzen A."/>
            <person name="Chen C."/>
            <person name="Yan M."/>
            <person name="Daum C."/>
            <person name="Ng V."/>
            <person name="Clum A."/>
            <person name="Steindorff A."/>
            <person name="Ohm R.A."/>
            <person name="Martin F."/>
            <person name="Silar P."/>
            <person name="Natvig D.O."/>
            <person name="Lalanne C."/>
            <person name="Gautier V."/>
            <person name="Ament-Velasquez S.L."/>
            <person name="Kruys A."/>
            <person name="Hutchinson M.I."/>
            <person name="Powell A.J."/>
            <person name="Barry K."/>
            <person name="Miller A.N."/>
            <person name="Grigoriev I.V."/>
            <person name="Debuchy R."/>
            <person name="Gladieux P."/>
            <person name="Hiltunen Thoren M."/>
            <person name="Johannesson H."/>
        </authorList>
    </citation>
    <scope>NUCLEOTIDE SEQUENCE</scope>
    <source>
        <strain evidence="2">PSN309</strain>
    </source>
</reference>
<feature type="region of interest" description="Disordered" evidence="1">
    <location>
        <begin position="72"/>
        <end position="93"/>
    </location>
</feature>
<sequence length="202" mass="22266">MSLLQKRWGQLPSDPRMLTRAWDTDPGTKLVGRFSPIVLGPSLCLGWLGLKGVHPPALAEIIKFMDMGDQESLPRPRADRGNPKMANKSSIDPEADEKEYSFFFFFFGLLPPMSTVSGRSSGTGATRIFVSMLCEADPKKESCTMQVPVCFFLFPFIFPCSGYGFFSQPPHPATFNLGMLSREGKDLEGSGSLSYISVIQGH</sequence>
<evidence type="ECO:0000313" key="2">
    <source>
        <dbReference type="EMBL" id="KAK4191185.1"/>
    </source>
</evidence>
<evidence type="ECO:0000313" key="3">
    <source>
        <dbReference type="Proteomes" id="UP001302126"/>
    </source>
</evidence>
<gene>
    <name evidence="2" type="ORF">QBC35DRAFT_23655</name>
</gene>
<dbReference type="EMBL" id="MU864360">
    <property type="protein sequence ID" value="KAK4191185.1"/>
    <property type="molecule type" value="Genomic_DNA"/>
</dbReference>
<keyword evidence="3" id="KW-1185">Reference proteome</keyword>
<proteinExistence type="predicted"/>